<organism evidence="2 3">
    <name type="scientific">Nitrosococcus wardiae</name>
    <dbReference type="NCBI Taxonomy" id="1814290"/>
    <lineage>
        <taxon>Bacteria</taxon>
        <taxon>Pseudomonadati</taxon>
        <taxon>Pseudomonadota</taxon>
        <taxon>Gammaproteobacteria</taxon>
        <taxon>Chromatiales</taxon>
        <taxon>Chromatiaceae</taxon>
        <taxon>Nitrosococcus</taxon>
    </lineage>
</organism>
<gene>
    <name evidence="2" type="ORF">E3U44_00255</name>
</gene>
<dbReference type="OrthoDB" id="9801221at2"/>
<feature type="transmembrane region" description="Helical" evidence="1">
    <location>
        <begin position="163"/>
        <end position="183"/>
    </location>
</feature>
<evidence type="ECO:0000313" key="2">
    <source>
        <dbReference type="EMBL" id="QBQ53107.1"/>
    </source>
</evidence>
<keyword evidence="1" id="KW-0812">Transmembrane</keyword>
<proteinExistence type="predicted"/>
<accession>A0A4P7BV03</accession>
<feature type="transmembrane region" description="Helical" evidence="1">
    <location>
        <begin position="134"/>
        <end position="156"/>
    </location>
</feature>
<dbReference type="EMBL" id="CP038033">
    <property type="protein sequence ID" value="QBQ53107.1"/>
    <property type="molecule type" value="Genomic_DNA"/>
</dbReference>
<keyword evidence="1" id="KW-1133">Transmembrane helix</keyword>
<feature type="transmembrane region" description="Helical" evidence="1">
    <location>
        <begin position="223"/>
        <end position="248"/>
    </location>
</feature>
<keyword evidence="3" id="KW-1185">Reference proteome</keyword>
<feature type="transmembrane region" description="Helical" evidence="1">
    <location>
        <begin position="76"/>
        <end position="95"/>
    </location>
</feature>
<name>A0A4P7BV03_9GAMM</name>
<protein>
    <submittedName>
        <fullName evidence="2">Zinc ribbon domain-containing protein</fullName>
    </submittedName>
</protein>
<keyword evidence="1" id="KW-0472">Membrane</keyword>
<sequence>MYQTCPKCGYQRQNGDIAPESQCPACGLIFTRWLKQRFRSPESLSPRSRNSKTEVLLGQIKERVLYVESPVSSSRFYGRLLLFVGFVLWGCWFIQTDYSQLTGGLPEINGSFMHLVDLIFHEAGHILFIPFGQFMTILGGSLAQLLMPMVVIGVFLFQQRDTFGASIGLWWLGQSVMDLAPYINDARAGELLLLGGTTGRDNPGHHDWRNILGDLGLLDYDHLIAGGVNLMGEVLILLSLVWGGNILYRQYQNLAR</sequence>
<evidence type="ECO:0000313" key="3">
    <source>
        <dbReference type="Proteomes" id="UP000294325"/>
    </source>
</evidence>
<dbReference type="AlphaFoldDB" id="A0A4P7BV03"/>
<evidence type="ECO:0000256" key="1">
    <source>
        <dbReference type="SAM" id="Phobius"/>
    </source>
</evidence>
<dbReference type="KEGG" id="nwr:E3U44_00255"/>
<dbReference type="RefSeq" id="WP_134356125.1">
    <property type="nucleotide sequence ID" value="NZ_CP038033.1"/>
</dbReference>
<reference evidence="2 3" key="1">
    <citation type="submission" date="2019-03" db="EMBL/GenBank/DDBJ databases">
        <title>The genome sequence of Nitrosococcus wardiae strain D1FHST reveals the archetypal metabolic capacity of ammonia-oxidizing Gammaproteobacteria.</title>
        <authorList>
            <person name="Wang L."/>
            <person name="Lim C.K."/>
            <person name="Hanson T.E."/>
            <person name="Dang H."/>
            <person name="Klotz M.G."/>
        </authorList>
    </citation>
    <scope>NUCLEOTIDE SEQUENCE [LARGE SCALE GENOMIC DNA]</scope>
    <source>
        <strain evidence="2 3">D1FHS</strain>
    </source>
</reference>
<dbReference type="Proteomes" id="UP000294325">
    <property type="component" value="Chromosome"/>
</dbReference>